<dbReference type="AlphaFoldDB" id="A0A1M6X1H5"/>
<accession>A0A1M6X1H5</accession>
<dbReference type="GO" id="GO:0009279">
    <property type="term" value="C:cell outer membrane"/>
    <property type="evidence" value="ECO:0007669"/>
    <property type="project" value="UniProtKB-SubCell"/>
</dbReference>
<dbReference type="GO" id="GO:0015288">
    <property type="term" value="F:porin activity"/>
    <property type="evidence" value="ECO:0007669"/>
    <property type="project" value="TreeGrafter"/>
</dbReference>
<dbReference type="SUPFAM" id="SSF56954">
    <property type="entry name" value="Outer membrane efflux proteins (OEP)"/>
    <property type="match status" value="1"/>
</dbReference>
<reference evidence="9 10" key="1">
    <citation type="submission" date="2016-11" db="EMBL/GenBank/DDBJ databases">
        <authorList>
            <person name="Varghese N."/>
            <person name="Submissions S."/>
        </authorList>
    </citation>
    <scope>NUCLEOTIDE SEQUENCE [LARGE SCALE GENOMIC DNA]</scope>
    <source>
        <strain evidence="9 10">CGMCC 1.12174</strain>
        <strain evidence="8 11">DSM 26351</strain>
    </source>
</reference>
<evidence type="ECO:0000256" key="4">
    <source>
        <dbReference type="ARBA" id="ARBA00022452"/>
    </source>
</evidence>
<keyword evidence="6" id="KW-0472">Membrane</keyword>
<evidence type="ECO:0000256" key="3">
    <source>
        <dbReference type="ARBA" id="ARBA00022448"/>
    </source>
</evidence>
<dbReference type="PANTHER" id="PTHR30026:SF20">
    <property type="entry name" value="OUTER MEMBRANE PROTEIN TOLC"/>
    <property type="match status" value="1"/>
</dbReference>
<evidence type="ECO:0000313" key="10">
    <source>
        <dbReference type="Proteomes" id="UP000184031"/>
    </source>
</evidence>
<dbReference type="EMBL" id="FOKU01000004">
    <property type="protein sequence ID" value="SFB98650.1"/>
    <property type="molecule type" value="Genomic_DNA"/>
</dbReference>
<dbReference type="RefSeq" id="WP_083569680.1">
    <property type="nucleotide sequence ID" value="NZ_FOKU01000004.1"/>
</dbReference>
<dbReference type="InterPro" id="IPR051906">
    <property type="entry name" value="TolC-like"/>
</dbReference>
<keyword evidence="5" id="KW-0812">Transmembrane</keyword>
<keyword evidence="7" id="KW-0998">Cell outer membrane</keyword>
<evidence type="ECO:0000313" key="11">
    <source>
        <dbReference type="Proteomes" id="UP000198940"/>
    </source>
</evidence>
<dbReference type="EMBL" id="FRAT01000006">
    <property type="protein sequence ID" value="SHK99774.1"/>
    <property type="molecule type" value="Genomic_DNA"/>
</dbReference>
<comment type="subcellular location">
    <subcellularLocation>
        <location evidence="1">Cell outer membrane</location>
    </subcellularLocation>
</comment>
<comment type="caution">
    <text evidence="9">The sequence shown here is derived from an EMBL/GenBank/DDBJ whole genome shotgun (WGS) entry which is preliminary data.</text>
</comment>
<keyword evidence="3" id="KW-0813">Transport</keyword>
<dbReference type="Proteomes" id="UP000198940">
    <property type="component" value="Unassembled WGS sequence"/>
</dbReference>
<evidence type="ECO:0000313" key="8">
    <source>
        <dbReference type="EMBL" id="SFB98650.1"/>
    </source>
</evidence>
<dbReference type="Gene3D" id="1.20.1600.10">
    <property type="entry name" value="Outer membrane efflux proteins (OEP)"/>
    <property type="match status" value="1"/>
</dbReference>
<dbReference type="STRING" id="1055723.SAMN05216293_2400"/>
<comment type="similarity">
    <text evidence="2">Belongs to the outer membrane factor (OMF) (TC 1.B.17) family.</text>
</comment>
<dbReference type="InterPro" id="IPR003423">
    <property type="entry name" value="OMP_efflux"/>
</dbReference>
<evidence type="ECO:0000256" key="6">
    <source>
        <dbReference type="ARBA" id="ARBA00023136"/>
    </source>
</evidence>
<name>A0A1M6X1H5_9FLAO</name>
<evidence type="ECO:0000313" key="9">
    <source>
        <dbReference type="EMBL" id="SHK99774.1"/>
    </source>
</evidence>
<proteinExistence type="inferred from homology"/>
<dbReference type="Pfam" id="PF02321">
    <property type="entry name" value="OEP"/>
    <property type="match status" value="1"/>
</dbReference>
<dbReference type="PANTHER" id="PTHR30026">
    <property type="entry name" value="OUTER MEMBRANE PROTEIN TOLC"/>
    <property type="match status" value="1"/>
</dbReference>
<evidence type="ECO:0000256" key="7">
    <source>
        <dbReference type="ARBA" id="ARBA00023237"/>
    </source>
</evidence>
<dbReference type="Proteomes" id="UP000184031">
    <property type="component" value="Unassembled WGS sequence"/>
</dbReference>
<evidence type="ECO:0000256" key="5">
    <source>
        <dbReference type="ARBA" id="ARBA00022692"/>
    </source>
</evidence>
<evidence type="ECO:0000256" key="1">
    <source>
        <dbReference type="ARBA" id="ARBA00004442"/>
    </source>
</evidence>
<evidence type="ECO:0000256" key="2">
    <source>
        <dbReference type="ARBA" id="ARBA00007613"/>
    </source>
</evidence>
<organism evidence="9 10">
    <name type="scientific">Flagellimonas taeanensis</name>
    <dbReference type="NCBI Taxonomy" id="1005926"/>
    <lineage>
        <taxon>Bacteria</taxon>
        <taxon>Pseudomonadati</taxon>
        <taxon>Bacteroidota</taxon>
        <taxon>Flavobacteriia</taxon>
        <taxon>Flavobacteriales</taxon>
        <taxon>Flavobacteriaceae</taxon>
        <taxon>Flagellimonas</taxon>
    </lineage>
</organism>
<gene>
    <name evidence="8" type="ORF">SAMN04487891_104200</name>
    <name evidence="9" type="ORF">SAMN05216293_2400</name>
</gene>
<protein>
    <submittedName>
        <fullName evidence="9">Outer membrane protein TolC</fullName>
    </submittedName>
</protein>
<dbReference type="GO" id="GO:0015562">
    <property type="term" value="F:efflux transmembrane transporter activity"/>
    <property type="evidence" value="ECO:0007669"/>
    <property type="project" value="InterPro"/>
</dbReference>
<keyword evidence="11" id="KW-1185">Reference proteome</keyword>
<keyword evidence="4" id="KW-1134">Transmembrane beta strand</keyword>
<sequence>MKHLSDTIQHVSWKQVFPSLNKGPLLLLFLLSFPFMVQAQETISLDECLRLVQINYPLAKQTSLLSEQLELDIDAIKKDRLPKLDLNGQATYQSEVTSLGGQLMNVTIDPPNKDQYRTTLDANQLIYHGGLIDASIKAKETKAAIGQQEVEISLYGLKNRVNHLYFSLLLLQENQDLLQAKESQLTARLEEVQAGVKYGTLLSSSADALEVELIKIHQQNTELALSKLDLLQQLSLMIGTDLQPQVLLQRPEVLPVSPDQPSKRPELFLFELQKSQVDLSSDLLERSKLPKISAFAQGGYGNPGLNMLDNTFNSFFMTGVKLNWNVFDWNKNRKERQSLQIDRSIVDSQKETFELNNDLELVNLQSEIDKMEELIRYDEQIIPRFEKMVQTAESQLKNGVITSSAYITEFTNLYEAKSNLALHKTQKLLNQIQYQITQGTYEKSSN</sequence>
<dbReference type="OrthoDB" id="976750at2"/>
<dbReference type="GO" id="GO:1990281">
    <property type="term" value="C:efflux pump complex"/>
    <property type="evidence" value="ECO:0007669"/>
    <property type="project" value="TreeGrafter"/>
</dbReference>